<dbReference type="SUPFAM" id="SSF56601">
    <property type="entry name" value="beta-lactamase/transpeptidase-like"/>
    <property type="match status" value="1"/>
</dbReference>
<feature type="domain" description="Beta-lactamase-related" evidence="3">
    <location>
        <begin position="77"/>
        <end position="221"/>
    </location>
</feature>
<proteinExistence type="inferred from homology"/>
<comment type="similarity">
    <text evidence="1">Belongs to the beta-lactamase family.</text>
</comment>
<dbReference type="EMBL" id="SNSC02000018">
    <property type="protein sequence ID" value="TID16539.1"/>
    <property type="molecule type" value="Genomic_DNA"/>
</dbReference>
<dbReference type="Proteomes" id="UP000298493">
    <property type="component" value="Unassembled WGS sequence"/>
</dbReference>
<dbReference type="Gene3D" id="3.40.710.10">
    <property type="entry name" value="DD-peptidase/beta-lactamase superfamily"/>
    <property type="match status" value="1"/>
</dbReference>
<protein>
    <submittedName>
        <fullName evidence="4">Beta-lactamase family protein</fullName>
    </submittedName>
</protein>
<keyword evidence="2" id="KW-0732">Signal</keyword>
<comment type="caution">
    <text evidence="4">The sequence shown here is derived from an EMBL/GenBank/DDBJ whole genome shotgun (WGS) entry which is preliminary data.</text>
</comment>
<accession>A0A4Z1NYF9</accession>
<dbReference type="Pfam" id="PF00144">
    <property type="entry name" value="Beta-lactamase"/>
    <property type="match status" value="1"/>
</dbReference>
<dbReference type="AlphaFoldDB" id="A0A4Z1NYF9"/>
<evidence type="ECO:0000259" key="3">
    <source>
        <dbReference type="Pfam" id="PF00144"/>
    </source>
</evidence>
<organism evidence="4 5">
    <name type="scientific">Venturia nashicola</name>
    <dbReference type="NCBI Taxonomy" id="86259"/>
    <lineage>
        <taxon>Eukaryota</taxon>
        <taxon>Fungi</taxon>
        <taxon>Dikarya</taxon>
        <taxon>Ascomycota</taxon>
        <taxon>Pezizomycotina</taxon>
        <taxon>Dothideomycetes</taxon>
        <taxon>Pleosporomycetidae</taxon>
        <taxon>Venturiales</taxon>
        <taxon>Venturiaceae</taxon>
        <taxon>Venturia</taxon>
    </lineage>
</organism>
<evidence type="ECO:0000313" key="4">
    <source>
        <dbReference type="EMBL" id="TID16539.1"/>
    </source>
</evidence>
<dbReference type="InterPro" id="IPR012338">
    <property type="entry name" value="Beta-lactam/transpept-like"/>
</dbReference>
<feature type="signal peptide" evidence="2">
    <location>
        <begin position="1"/>
        <end position="20"/>
    </location>
</feature>
<gene>
    <name evidence="4" type="ORF">E6O75_ATG11657</name>
</gene>
<keyword evidence="5" id="KW-1185">Reference proteome</keyword>
<dbReference type="PANTHER" id="PTHR22935">
    <property type="entry name" value="PENICILLIN-BINDING PROTEIN"/>
    <property type="match status" value="1"/>
</dbReference>
<dbReference type="InterPro" id="IPR051478">
    <property type="entry name" value="Beta-lactamase-like_AB/R"/>
</dbReference>
<dbReference type="STRING" id="86259.A0A4Z1NYF9"/>
<feature type="chain" id="PRO_5021350465" evidence="2">
    <location>
        <begin position="21"/>
        <end position="256"/>
    </location>
</feature>
<dbReference type="PANTHER" id="PTHR22935:SF95">
    <property type="entry name" value="BETA-LACTAMASE-LIKE 1-RELATED"/>
    <property type="match status" value="1"/>
</dbReference>
<reference evidence="4 5" key="1">
    <citation type="submission" date="2019-04" db="EMBL/GenBank/DDBJ databases">
        <title>High contiguity whole genome sequence and gene annotation resource for two Venturia nashicola isolates.</title>
        <authorList>
            <person name="Prokchorchik M."/>
            <person name="Won K."/>
            <person name="Lee Y."/>
            <person name="Choi E.D."/>
            <person name="Segonzac C."/>
            <person name="Sohn K.H."/>
        </authorList>
    </citation>
    <scope>NUCLEOTIDE SEQUENCE [LARGE SCALE GENOMIC DNA]</scope>
    <source>
        <strain evidence="4 5">PRI2</strain>
    </source>
</reference>
<name>A0A4Z1NYF9_9PEZI</name>
<evidence type="ECO:0000256" key="1">
    <source>
        <dbReference type="ARBA" id="ARBA00038473"/>
    </source>
</evidence>
<evidence type="ECO:0000313" key="5">
    <source>
        <dbReference type="Proteomes" id="UP000298493"/>
    </source>
</evidence>
<dbReference type="InterPro" id="IPR001466">
    <property type="entry name" value="Beta-lactam-related"/>
</dbReference>
<evidence type="ECO:0000256" key="2">
    <source>
        <dbReference type="SAM" id="SignalP"/>
    </source>
</evidence>
<sequence length="256" mass="27750">MRLSPLSFIAILLHSAAVNSNFLGPRFSPPTHFASDSLVAENWKNLGSKLDAYVRGNRQGVVSSLLEGLENLTFSLGMFSIYDPTAESLQYHYTSDEVAKGIPAGGEAVWGVTGGISVSSGGLLSSLNDMVKFGTAILNSTLLPEHKTRQWLKPISHSSQFEFSIGMPWEIYRHKHADTGAITDIYTKLGDSGNYTGFMCLVPDYDVGFTVLTAGSNGIQKSVLASTIADLCRFATFCPLLVPWLSLIMSMAQQVE</sequence>